<evidence type="ECO:0000313" key="2">
    <source>
        <dbReference type="Proteomes" id="UP000092993"/>
    </source>
</evidence>
<dbReference type="EMBL" id="LUGG01000015">
    <property type="protein sequence ID" value="OBZ69636.1"/>
    <property type="molecule type" value="Genomic_DNA"/>
</dbReference>
<evidence type="ECO:0000313" key="1">
    <source>
        <dbReference type="EMBL" id="OBZ69636.1"/>
    </source>
</evidence>
<dbReference type="Proteomes" id="UP000092993">
    <property type="component" value="Unassembled WGS sequence"/>
</dbReference>
<reference evidence="1 2" key="1">
    <citation type="submission" date="2016-03" db="EMBL/GenBank/DDBJ databases">
        <title>Whole genome sequencing of Grifola frondosa 9006-11.</title>
        <authorList>
            <person name="Min B."/>
            <person name="Park H."/>
            <person name="Kim J.-G."/>
            <person name="Cho H."/>
            <person name="Oh Y.-L."/>
            <person name="Kong W.-S."/>
            <person name="Choi I.-G."/>
        </authorList>
    </citation>
    <scope>NUCLEOTIDE SEQUENCE [LARGE SCALE GENOMIC DNA]</scope>
    <source>
        <strain evidence="1 2">9006-11</strain>
    </source>
</reference>
<comment type="caution">
    <text evidence="1">The sequence shown here is derived from an EMBL/GenBank/DDBJ whole genome shotgun (WGS) entry which is preliminary data.</text>
</comment>
<organism evidence="1 2">
    <name type="scientific">Grifola frondosa</name>
    <name type="common">Maitake</name>
    <name type="synonym">Polyporus frondosus</name>
    <dbReference type="NCBI Taxonomy" id="5627"/>
    <lineage>
        <taxon>Eukaryota</taxon>
        <taxon>Fungi</taxon>
        <taxon>Dikarya</taxon>
        <taxon>Basidiomycota</taxon>
        <taxon>Agaricomycotina</taxon>
        <taxon>Agaricomycetes</taxon>
        <taxon>Polyporales</taxon>
        <taxon>Grifolaceae</taxon>
        <taxon>Grifola</taxon>
    </lineage>
</organism>
<sequence length="76" mass="8636">MFYLVMRGGLTNADNYFRDKHFDGLCGHILNVIKTAQMLLDSDFLKAVLFDDKWRTNVSCTTVTGSSTKSEAPENW</sequence>
<gene>
    <name evidence="1" type="ORF">A0H81_10592</name>
</gene>
<name>A0A1C7LZH5_GRIFR</name>
<proteinExistence type="predicted"/>
<accession>A0A1C7LZH5</accession>
<protein>
    <submittedName>
        <fullName evidence="1">Uncharacterized protein</fullName>
    </submittedName>
</protein>
<keyword evidence="2" id="KW-1185">Reference proteome</keyword>
<dbReference type="AlphaFoldDB" id="A0A1C7LZH5"/>